<dbReference type="Gene3D" id="1.10.3720.10">
    <property type="entry name" value="MetI-like"/>
    <property type="match status" value="1"/>
</dbReference>
<dbReference type="PANTHER" id="PTHR43163:SF2">
    <property type="entry name" value="ABC TRANSPORTER PERMEASE PROTEIN"/>
    <property type="match status" value="1"/>
</dbReference>
<reference evidence="10" key="1">
    <citation type="journal article" date="2019" name="Int. J. Syst. Evol. Microbiol.">
        <title>The Global Catalogue of Microorganisms (GCM) 10K type strain sequencing project: providing services to taxonomists for standard genome sequencing and annotation.</title>
        <authorList>
            <consortium name="The Broad Institute Genomics Platform"/>
            <consortium name="The Broad Institute Genome Sequencing Center for Infectious Disease"/>
            <person name="Wu L."/>
            <person name="Ma J."/>
        </authorList>
    </citation>
    <scope>NUCLEOTIDE SEQUENCE [LARGE SCALE GENOMIC DNA]</scope>
    <source>
        <strain evidence="10">CCUG 66188</strain>
    </source>
</reference>
<dbReference type="Proteomes" id="UP001596353">
    <property type="component" value="Unassembled WGS sequence"/>
</dbReference>
<keyword evidence="5 7" id="KW-1133">Transmembrane helix</keyword>
<comment type="similarity">
    <text evidence="7">Belongs to the binding-protein-dependent transport system permease family.</text>
</comment>
<organism evidence="9 10">
    <name type="scientific">Sulfitobacter porphyrae</name>
    <dbReference type="NCBI Taxonomy" id="1246864"/>
    <lineage>
        <taxon>Bacteria</taxon>
        <taxon>Pseudomonadati</taxon>
        <taxon>Pseudomonadota</taxon>
        <taxon>Alphaproteobacteria</taxon>
        <taxon>Rhodobacterales</taxon>
        <taxon>Roseobacteraceae</taxon>
        <taxon>Sulfitobacter</taxon>
    </lineage>
</organism>
<evidence type="ECO:0000256" key="7">
    <source>
        <dbReference type="RuleBase" id="RU363032"/>
    </source>
</evidence>
<evidence type="ECO:0000256" key="2">
    <source>
        <dbReference type="ARBA" id="ARBA00022448"/>
    </source>
</evidence>
<evidence type="ECO:0000256" key="4">
    <source>
        <dbReference type="ARBA" id="ARBA00022692"/>
    </source>
</evidence>
<evidence type="ECO:0000256" key="5">
    <source>
        <dbReference type="ARBA" id="ARBA00022989"/>
    </source>
</evidence>
<dbReference type="PANTHER" id="PTHR43163">
    <property type="entry name" value="DIPEPTIDE TRANSPORT SYSTEM PERMEASE PROTEIN DPPB-RELATED"/>
    <property type="match status" value="1"/>
</dbReference>
<feature type="transmembrane region" description="Helical" evidence="7">
    <location>
        <begin position="101"/>
        <end position="125"/>
    </location>
</feature>
<accession>A0ABW2B8X7</accession>
<evidence type="ECO:0000256" key="3">
    <source>
        <dbReference type="ARBA" id="ARBA00022475"/>
    </source>
</evidence>
<feature type="transmembrane region" description="Helical" evidence="7">
    <location>
        <begin position="57"/>
        <end position="81"/>
    </location>
</feature>
<dbReference type="SUPFAM" id="SSF161098">
    <property type="entry name" value="MetI-like"/>
    <property type="match status" value="1"/>
</dbReference>
<comment type="caution">
    <text evidence="9">The sequence shown here is derived from an EMBL/GenBank/DDBJ whole genome shotgun (WGS) entry which is preliminary data.</text>
</comment>
<keyword evidence="4 7" id="KW-0812">Transmembrane</keyword>
<proteinExistence type="inferred from homology"/>
<keyword evidence="3" id="KW-1003">Cell membrane</keyword>
<dbReference type="Pfam" id="PF00528">
    <property type="entry name" value="BPD_transp_1"/>
    <property type="match status" value="1"/>
</dbReference>
<dbReference type="EMBL" id="JBHSWG010000003">
    <property type="protein sequence ID" value="MFC6762018.1"/>
    <property type="molecule type" value="Genomic_DNA"/>
</dbReference>
<evidence type="ECO:0000256" key="6">
    <source>
        <dbReference type="ARBA" id="ARBA00023136"/>
    </source>
</evidence>
<keyword evidence="10" id="KW-1185">Reference proteome</keyword>
<keyword evidence="6 7" id="KW-0472">Membrane</keyword>
<sequence>MPAVSLAVFNIGLYIRLVRAEVLEIADLDYIHFARARGIAEDEIAWRHVLPNSLGPMINVTALAVGSMLAFSLVTETIFQWPGLGLMFIQAIGFSDFPVMAAYFLMVSIIFIVVNLIADVLLGIVDPRIRRASQ</sequence>
<comment type="subcellular location">
    <subcellularLocation>
        <location evidence="1 7">Cell membrane</location>
        <topology evidence="1 7">Multi-pass membrane protein</topology>
    </subcellularLocation>
</comment>
<dbReference type="InterPro" id="IPR000515">
    <property type="entry name" value="MetI-like"/>
</dbReference>
<keyword evidence="2 7" id="KW-0813">Transport</keyword>
<evidence type="ECO:0000259" key="8">
    <source>
        <dbReference type="PROSITE" id="PS50928"/>
    </source>
</evidence>
<dbReference type="PROSITE" id="PS50928">
    <property type="entry name" value="ABC_TM1"/>
    <property type="match status" value="1"/>
</dbReference>
<evidence type="ECO:0000313" key="9">
    <source>
        <dbReference type="EMBL" id="MFC6762018.1"/>
    </source>
</evidence>
<feature type="domain" description="ABC transmembrane type-1" evidence="8">
    <location>
        <begin position="1"/>
        <end position="118"/>
    </location>
</feature>
<protein>
    <submittedName>
        <fullName evidence="9">ABC transporter permease</fullName>
    </submittedName>
</protein>
<dbReference type="InterPro" id="IPR035906">
    <property type="entry name" value="MetI-like_sf"/>
</dbReference>
<dbReference type="CDD" id="cd06261">
    <property type="entry name" value="TM_PBP2"/>
    <property type="match status" value="1"/>
</dbReference>
<evidence type="ECO:0000256" key="1">
    <source>
        <dbReference type="ARBA" id="ARBA00004651"/>
    </source>
</evidence>
<gene>
    <name evidence="9" type="ORF">ACFQFQ_24945</name>
</gene>
<name>A0ABW2B8X7_9RHOB</name>
<evidence type="ECO:0000313" key="10">
    <source>
        <dbReference type="Proteomes" id="UP001596353"/>
    </source>
</evidence>